<reference evidence="1 2" key="1">
    <citation type="submission" date="2024-01" db="EMBL/GenBank/DDBJ databases">
        <title>The complete chloroplast genome sequence of Lithospermum erythrorhizon: insights into the phylogenetic relationship among Boraginaceae species and the maternal lineages of purple gromwells.</title>
        <authorList>
            <person name="Okada T."/>
            <person name="Watanabe K."/>
        </authorList>
    </citation>
    <scope>NUCLEOTIDE SEQUENCE [LARGE SCALE GENOMIC DNA]</scope>
</reference>
<dbReference type="EMBL" id="BAABME010003642">
    <property type="protein sequence ID" value="GAA0159607.1"/>
    <property type="molecule type" value="Genomic_DNA"/>
</dbReference>
<gene>
    <name evidence="1" type="ORF">LIER_16343</name>
</gene>
<protein>
    <submittedName>
        <fullName evidence="1">Uncharacterized protein</fullName>
    </submittedName>
</protein>
<name>A0AAV3Q6A4_LITER</name>
<sequence length="120" mass="13015">MESVFSFCFLRLTSSPFFFRSWKSPFLSVNIELVDTGGSPKCLAIKVAESHPPAPPALSIPQEAKAILRTGASSFWACICDGLQGKSPEIVLKEEERAMETFGVHSAMGLGDVAHLRGML</sequence>
<comment type="caution">
    <text evidence="1">The sequence shown here is derived from an EMBL/GenBank/DDBJ whole genome shotgun (WGS) entry which is preliminary data.</text>
</comment>
<evidence type="ECO:0000313" key="1">
    <source>
        <dbReference type="EMBL" id="GAA0159607.1"/>
    </source>
</evidence>
<keyword evidence="2" id="KW-1185">Reference proteome</keyword>
<proteinExistence type="predicted"/>
<accession>A0AAV3Q6A4</accession>
<organism evidence="1 2">
    <name type="scientific">Lithospermum erythrorhizon</name>
    <name type="common">Purple gromwell</name>
    <name type="synonym">Lithospermum officinale var. erythrorhizon</name>
    <dbReference type="NCBI Taxonomy" id="34254"/>
    <lineage>
        <taxon>Eukaryota</taxon>
        <taxon>Viridiplantae</taxon>
        <taxon>Streptophyta</taxon>
        <taxon>Embryophyta</taxon>
        <taxon>Tracheophyta</taxon>
        <taxon>Spermatophyta</taxon>
        <taxon>Magnoliopsida</taxon>
        <taxon>eudicotyledons</taxon>
        <taxon>Gunneridae</taxon>
        <taxon>Pentapetalae</taxon>
        <taxon>asterids</taxon>
        <taxon>lamiids</taxon>
        <taxon>Boraginales</taxon>
        <taxon>Boraginaceae</taxon>
        <taxon>Boraginoideae</taxon>
        <taxon>Lithospermeae</taxon>
        <taxon>Lithospermum</taxon>
    </lineage>
</organism>
<dbReference type="Proteomes" id="UP001454036">
    <property type="component" value="Unassembled WGS sequence"/>
</dbReference>
<evidence type="ECO:0000313" key="2">
    <source>
        <dbReference type="Proteomes" id="UP001454036"/>
    </source>
</evidence>
<dbReference type="AlphaFoldDB" id="A0AAV3Q6A4"/>